<evidence type="ECO:0000256" key="3">
    <source>
        <dbReference type="ARBA" id="ARBA00022737"/>
    </source>
</evidence>
<feature type="region of interest" description="Disordered" evidence="4">
    <location>
        <begin position="16"/>
        <end position="35"/>
    </location>
</feature>
<dbReference type="GO" id="GO:0005615">
    <property type="term" value="C:extracellular space"/>
    <property type="evidence" value="ECO:0007669"/>
    <property type="project" value="InterPro"/>
</dbReference>
<dbReference type="InterPro" id="IPR011049">
    <property type="entry name" value="Serralysin-like_metalloprot_C"/>
</dbReference>
<evidence type="ECO:0000259" key="5">
    <source>
        <dbReference type="Pfam" id="PF08548"/>
    </source>
</evidence>
<feature type="domain" description="Peptidase M10 serralysin C-terminal" evidence="5">
    <location>
        <begin position="29"/>
        <end position="120"/>
    </location>
</feature>
<dbReference type="EMBL" id="CAACVJ010000650">
    <property type="protein sequence ID" value="VEP18070.1"/>
    <property type="molecule type" value="Genomic_DNA"/>
</dbReference>
<dbReference type="InterPro" id="IPR013858">
    <property type="entry name" value="Peptidase_M10B_C"/>
</dbReference>
<name>A0A563W344_9CYAN</name>
<organism evidence="6 7">
    <name type="scientific">Hyella patelloides LEGE 07179</name>
    <dbReference type="NCBI Taxonomy" id="945734"/>
    <lineage>
        <taxon>Bacteria</taxon>
        <taxon>Bacillati</taxon>
        <taxon>Cyanobacteriota</taxon>
        <taxon>Cyanophyceae</taxon>
        <taxon>Pleurocapsales</taxon>
        <taxon>Hyellaceae</taxon>
        <taxon>Hyella</taxon>
    </lineage>
</organism>
<dbReference type="SUPFAM" id="SSF51120">
    <property type="entry name" value="beta-Roll"/>
    <property type="match status" value="1"/>
</dbReference>
<keyword evidence="3" id="KW-0677">Repeat</keyword>
<reference evidence="6 7" key="1">
    <citation type="submission" date="2019-01" db="EMBL/GenBank/DDBJ databases">
        <authorList>
            <person name="Brito A."/>
        </authorList>
    </citation>
    <scope>NUCLEOTIDE SEQUENCE [LARGE SCALE GENOMIC DNA]</scope>
    <source>
        <strain evidence="6">1</strain>
    </source>
</reference>
<evidence type="ECO:0000256" key="4">
    <source>
        <dbReference type="SAM" id="MobiDB-lite"/>
    </source>
</evidence>
<comment type="subcellular location">
    <subcellularLocation>
        <location evidence="1">Secreted</location>
    </subcellularLocation>
</comment>
<dbReference type="PROSITE" id="PS00330">
    <property type="entry name" value="HEMOLYSIN_CALCIUM"/>
    <property type="match status" value="1"/>
</dbReference>
<evidence type="ECO:0000313" key="6">
    <source>
        <dbReference type="EMBL" id="VEP18070.1"/>
    </source>
</evidence>
<dbReference type="NCBIfam" id="TIGR03661">
    <property type="entry name" value="T1SS_VCA0849"/>
    <property type="match status" value="1"/>
</dbReference>
<keyword evidence="2" id="KW-0964">Secreted</keyword>
<dbReference type="Pfam" id="PF08548">
    <property type="entry name" value="Peptidase_M10_C"/>
    <property type="match status" value="1"/>
</dbReference>
<dbReference type="InterPro" id="IPR018511">
    <property type="entry name" value="Hemolysin-typ_Ca-bd_CS"/>
</dbReference>
<sequence length="140" mass="14779">MEDYLLSIKNGVTGSGSPETLTGTANDDLITGGKGEDTLTGGAGKDCYYFNETSEGIDTITDFTVGEDKIDISNILATEVGYAGSDPFGDNYVELVEFNHPTLGNSTIVQIDFDPADSVYPKDIAFLEGVTGVTSADFII</sequence>
<dbReference type="GO" id="GO:0005509">
    <property type="term" value="F:calcium ion binding"/>
    <property type="evidence" value="ECO:0007669"/>
    <property type="project" value="InterPro"/>
</dbReference>
<accession>A0A563W344</accession>
<proteinExistence type="predicted"/>
<evidence type="ECO:0000256" key="1">
    <source>
        <dbReference type="ARBA" id="ARBA00004613"/>
    </source>
</evidence>
<keyword evidence="7" id="KW-1185">Reference proteome</keyword>
<evidence type="ECO:0000256" key="2">
    <source>
        <dbReference type="ARBA" id="ARBA00022525"/>
    </source>
</evidence>
<feature type="compositionally biased region" description="Polar residues" evidence="4">
    <location>
        <begin position="16"/>
        <end position="25"/>
    </location>
</feature>
<dbReference type="InterPro" id="IPR019960">
    <property type="entry name" value="T1SS_VCA0849"/>
</dbReference>
<evidence type="ECO:0000313" key="7">
    <source>
        <dbReference type="Proteomes" id="UP000320055"/>
    </source>
</evidence>
<dbReference type="Proteomes" id="UP000320055">
    <property type="component" value="Unassembled WGS sequence"/>
</dbReference>
<dbReference type="AlphaFoldDB" id="A0A563W344"/>
<dbReference type="Gene3D" id="2.150.10.10">
    <property type="entry name" value="Serralysin-like metalloprotease, C-terminal"/>
    <property type="match status" value="1"/>
</dbReference>
<gene>
    <name evidence="6" type="ORF">H1P_6840001</name>
</gene>
<protein>
    <recommendedName>
        <fullName evidence="5">Peptidase M10 serralysin C-terminal domain-containing protein</fullName>
    </recommendedName>
</protein>